<accession>A0ABU9ED38</accession>
<gene>
    <name evidence="1" type="ORF">WI372_16840</name>
</gene>
<dbReference type="SUPFAM" id="SSF63829">
    <property type="entry name" value="Calcium-dependent phosphotriesterase"/>
    <property type="match status" value="1"/>
</dbReference>
<reference evidence="1 2" key="1">
    <citation type="submission" date="2024-02" db="EMBL/GenBank/DDBJ databases">
        <title>A novel Gemmatimonadota bacterium.</title>
        <authorList>
            <person name="Du Z.-J."/>
            <person name="Ye Y.-Q."/>
        </authorList>
    </citation>
    <scope>NUCLEOTIDE SEQUENCE [LARGE SCALE GENOMIC DNA]</scope>
    <source>
        <strain evidence="1 2">DH-20</strain>
    </source>
</reference>
<dbReference type="Proteomes" id="UP001484239">
    <property type="component" value="Unassembled WGS sequence"/>
</dbReference>
<evidence type="ECO:0000313" key="2">
    <source>
        <dbReference type="Proteomes" id="UP001484239"/>
    </source>
</evidence>
<proteinExistence type="predicted"/>
<dbReference type="RefSeq" id="WP_405287507.1">
    <property type="nucleotide sequence ID" value="NZ_JBBHLI010000013.1"/>
</dbReference>
<protein>
    <recommendedName>
        <fullName evidence="3">6-bladed beta-propeller</fullName>
    </recommendedName>
</protein>
<evidence type="ECO:0000313" key="1">
    <source>
        <dbReference type="EMBL" id="MEK9502664.1"/>
    </source>
</evidence>
<sequence length="370" mass="39918">MNAVEPVCVGSAMGVLLIASTLSAQEPPSWSVGEPVAEVSGFAGEGDLAELGGVTLLDDGTIVVGDRAEPFLKLFDPSDGSLVGTLGRYGQGPGEYEYLLGVDWCAPGVLSVEDVDRRVHSYDAEMEWLDTELLTLDAIGGSTGYQRDCHPNGFRIATGWGDIASQIRTGLYRATGPVVVFRDQTPVARLGERLSSERIGGRGGSGPHPLGRATRVALGTDRVYVGDGTAYSIEVFDLEGRPLDPVEWTGPDLAYDDDLVDRLAAAAVEQAPEAARAGLRRRFAELPELEQVPAYDRLLVSDADELWVRQFVRPGAVGEHWMVFDRSGALVGSVELPRRATLWEVRSDRIVYSILDEVDVPVIRVSPLGR</sequence>
<name>A0ABU9ED38_9BACT</name>
<keyword evidence="2" id="KW-1185">Reference proteome</keyword>
<comment type="caution">
    <text evidence="1">The sequence shown here is derived from an EMBL/GenBank/DDBJ whole genome shotgun (WGS) entry which is preliminary data.</text>
</comment>
<organism evidence="1 2">
    <name type="scientific">Gaopeijia maritima</name>
    <dbReference type="NCBI Taxonomy" id="3119007"/>
    <lineage>
        <taxon>Bacteria</taxon>
        <taxon>Pseudomonadati</taxon>
        <taxon>Gemmatimonadota</taxon>
        <taxon>Longimicrobiia</taxon>
        <taxon>Gaopeijiales</taxon>
        <taxon>Gaopeijiaceae</taxon>
        <taxon>Gaopeijia</taxon>
    </lineage>
</organism>
<evidence type="ECO:0008006" key="3">
    <source>
        <dbReference type="Google" id="ProtNLM"/>
    </source>
</evidence>
<dbReference type="EMBL" id="JBBHLI010000013">
    <property type="protein sequence ID" value="MEK9502664.1"/>
    <property type="molecule type" value="Genomic_DNA"/>
</dbReference>